<dbReference type="PANTHER" id="PTHR37423">
    <property type="entry name" value="SOLUBLE LYTIC MUREIN TRANSGLYCOSYLASE-RELATED"/>
    <property type="match status" value="1"/>
</dbReference>
<evidence type="ECO:0000256" key="2">
    <source>
        <dbReference type="ARBA" id="ARBA00009387"/>
    </source>
</evidence>
<sequence>MDRRLRGAAAGRSEQVNRIGSRGIPLKRIIRAGLVTGACIAACVSAAPAFANSAAVDYFRTRADRTAVPSLLSQDDRTYYKAMFDAIDAKDWSTVRKMLADRPDGPLHQQARAEYYLAAGSPKIELNDLQNWLSQGTELPGADQISRLALKRGATSVPSLPSEQSFARLPTIAKRVRPSSIDDGTMPAGIANGINDRIKNDDPMGARLLLDGIDANLSPSSQAEWRQKVAWSFYIENQDANAYQMAQIAALGQGPWVGEAWWTAGLAAWRLGDCDGASDAFAKAARSSDNAELTAAAHYWNSRSLVRCRKPEQASAALRLAAARDETLYGMLAAEQLGLKLPEQHAAADFTQADWQQLRASPNVRAAVELAEIGKDGLADEVLRHQARIGDASQYAPLTRLARDLGLPGTQLWMAYNAPYGGKPEPATRFPTPKWTPVGGWKVDPALVYAHALQESVFRASVVSPAGARGLMQIMPAAAQDHAGSLGYSGNASDLNKPEVNLAFGQRHLEALKNDPGTQGLLPKVMAAYNAGPLPVRRWNTEVNSQGDPLLWIESLPYWETRGYVNIVMRNYWMYERQAGGASESRMELVQGMWPTFPGLAGSEGVRMAANGAIVRGHRP</sequence>
<keyword evidence="3" id="KW-0732">Signal</keyword>
<keyword evidence="6" id="KW-1185">Reference proteome</keyword>
<dbReference type="SUPFAM" id="SSF48435">
    <property type="entry name" value="Bacterial muramidases"/>
    <property type="match status" value="1"/>
</dbReference>
<evidence type="ECO:0000313" key="5">
    <source>
        <dbReference type="EMBL" id="PNU05328.1"/>
    </source>
</evidence>
<dbReference type="InterPro" id="IPR008939">
    <property type="entry name" value="Lytic_TGlycosylase_superhlx_U"/>
</dbReference>
<evidence type="ECO:0000259" key="4">
    <source>
        <dbReference type="Pfam" id="PF01464"/>
    </source>
</evidence>
<comment type="similarity">
    <text evidence="1">Belongs to the transglycosylase Slt family.</text>
</comment>
<evidence type="ECO:0000256" key="3">
    <source>
        <dbReference type="ARBA" id="ARBA00022729"/>
    </source>
</evidence>
<comment type="similarity">
    <text evidence="2">Belongs to the virb1 family.</text>
</comment>
<feature type="domain" description="Transglycosylase SLT" evidence="4">
    <location>
        <begin position="441"/>
        <end position="547"/>
    </location>
</feature>
<dbReference type="PANTHER" id="PTHR37423:SF2">
    <property type="entry name" value="MEMBRANE-BOUND LYTIC MUREIN TRANSGLYCOSYLASE C"/>
    <property type="match status" value="1"/>
</dbReference>
<protein>
    <submittedName>
        <fullName evidence="5">Lytic murein transglycosylase</fullName>
    </submittedName>
</protein>
<dbReference type="GO" id="GO:0004553">
    <property type="term" value="F:hydrolase activity, hydrolyzing O-glycosyl compounds"/>
    <property type="evidence" value="ECO:0007669"/>
    <property type="project" value="InterPro"/>
</dbReference>
<reference evidence="5 6" key="1">
    <citation type="submission" date="2016-05" db="EMBL/GenBank/DDBJ databases">
        <title>Complete genome sequence of Novosphingobium guangzhouense SA925(T).</title>
        <authorList>
            <person name="Sha S."/>
        </authorList>
    </citation>
    <scope>NUCLEOTIDE SEQUENCE [LARGE SCALE GENOMIC DNA]</scope>
    <source>
        <strain evidence="5 6">SA925</strain>
    </source>
</reference>
<evidence type="ECO:0000313" key="6">
    <source>
        <dbReference type="Proteomes" id="UP000236327"/>
    </source>
</evidence>
<dbReference type="Gene3D" id="1.10.530.10">
    <property type="match status" value="1"/>
</dbReference>
<dbReference type="Pfam" id="PF01464">
    <property type="entry name" value="SLT"/>
    <property type="match status" value="1"/>
</dbReference>
<dbReference type="Gene3D" id="1.25.20.10">
    <property type="entry name" value="Bacterial muramidases"/>
    <property type="match status" value="1"/>
</dbReference>
<organism evidence="5 6">
    <name type="scientific">Novosphingobium guangzhouense</name>
    <dbReference type="NCBI Taxonomy" id="1850347"/>
    <lineage>
        <taxon>Bacteria</taxon>
        <taxon>Pseudomonadati</taxon>
        <taxon>Pseudomonadota</taxon>
        <taxon>Alphaproteobacteria</taxon>
        <taxon>Sphingomonadales</taxon>
        <taxon>Sphingomonadaceae</taxon>
        <taxon>Novosphingobium</taxon>
    </lineage>
</organism>
<dbReference type="SUPFAM" id="SSF53955">
    <property type="entry name" value="Lysozyme-like"/>
    <property type="match status" value="1"/>
</dbReference>
<accession>A0A2K2G2V7</accession>
<gene>
    <name evidence="5" type="ORF">A8V01_17310</name>
</gene>
<dbReference type="GO" id="GO:0042597">
    <property type="term" value="C:periplasmic space"/>
    <property type="evidence" value="ECO:0007669"/>
    <property type="project" value="InterPro"/>
</dbReference>
<comment type="caution">
    <text evidence="5">The sequence shown here is derived from an EMBL/GenBank/DDBJ whole genome shotgun (WGS) entry which is preliminary data.</text>
</comment>
<dbReference type="EMBL" id="LYMM01000027">
    <property type="protein sequence ID" value="PNU05328.1"/>
    <property type="molecule type" value="Genomic_DNA"/>
</dbReference>
<dbReference type="AlphaFoldDB" id="A0A2K2G2V7"/>
<proteinExistence type="inferred from homology"/>
<dbReference type="InterPro" id="IPR008258">
    <property type="entry name" value="Transglycosylase_SLT_dom_1"/>
</dbReference>
<dbReference type="CDD" id="cd13401">
    <property type="entry name" value="Slt70-like"/>
    <property type="match status" value="1"/>
</dbReference>
<name>A0A2K2G2V7_9SPHN</name>
<dbReference type="Proteomes" id="UP000236327">
    <property type="component" value="Unassembled WGS sequence"/>
</dbReference>
<evidence type="ECO:0000256" key="1">
    <source>
        <dbReference type="ARBA" id="ARBA00007734"/>
    </source>
</evidence>
<dbReference type="InterPro" id="IPR023346">
    <property type="entry name" value="Lysozyme-like_dom_sf"/>
</dbReference>